<dbReference type="EnsemblPlants" id="TuG1812G0700003342.01.T01">
    <property type="protein sequence ID" value="TuG1812G0700003342.01.T01.cds271522"/>
    <property type="gene ID" value="TuG1812G0700003342.01"/>
</dbReference>
<protein>
    <submittedName>
        <fullName evidence="1">Uncharacterized protein</fullName>
    </submittedName>
</protein>
<proteinExistence type="predicted"/>
<dbReference type="AlphaFoldDB" id="A0A8R7R5Y0"/>
<dbReference type="Gramene" id="TuG1812G0700003342.01.T01">
    <property type="protein sequence ID" value="TuG1812G0700003342.01.T01.cds271522"/>
    <property type="gene ID" value="TuG1812G0700003342.01"/>
</dbReference>
<dbReference type="Proteomes" id="UP000015106">
    <property type="component" value="Chromosome 7"/>
</dbReference>
<name>A0A8R7R5Y0_TRIUA</name>
<evidence type="ECO:0000313" key="2">
    <source>
        <dbReference type="Proteomes" id="UP000015106"/>
    </source>
</evidence>
<evidence type="ECO:0000313" key="1">
    <source>
        <dbReference type="EnsemblPlants" id="TuG1812G0700003342.01.T01.cds271522"/>
    </source>
</evidence>
<keyword evidence="2" id="KW-1185">Reference proteome</keyword>
<accession>A0A8R7R5Y0</accession>
<sequence length="70" mass="7789">MPRILSPQERYMMLAFSRLMAPIASIFSKGAEQRSASSQIGANTVSWSSVQEWPSSSSVNKLITYDFSLD</sequence>
<reference evidence="1" key="2">
    <citation type="submission" date="2018-03" db="EMBL/GenBank/DDBJ databases">
        <title>The Triticum urartu genome reveals the dynamic nature of wheat genome evolution.</title>
        <authorList>
            <person name="Ling H."/>
            <person name="Ma B."/>
            <person name="Shi X."/>
            <person name="Liu H."/>
            <person name="Dong L."/>
            <person name="Sun H."/>
            <person name="Cao Y."/>
            <person name="Gao Q."/>
            <person name="Zheng S."/>
            <person name="Li Y."/>
            <person name="Yu Y."/>
            <person name="Du H."/>
            <person name="Qi M."/>
            <person name="Li Y."/>
            <person name="Yu H."/>
            <person name="Cui Y."/>
            <person name="Wang N."/>
            <person name="Chen C."/>
            <person name="Wu H."/>
            <person name="Zhao Y."/>
            <person name="Zhang J."/>
            <person name="Li Y."/>
            <person name="Zhou W."/>
            <person name="Zhang B."/>
            <person name="Hu W."/>
            <person name="Eijk M."/>
            <person name="Tang J."/>
            <person name="Witsenboer H."/>
            <person name="Zhao S."/>
            <person name="Li Z."/>
            <person name="Zhang A."/>
            <person name="Wang D."/>
            <person name="Liang C."/>
        </authorList>
    </citation>
    <scope>NUCLEOTIDE SEQUENCE [LARGE SCALE GENOMIC DNA]</scope>
    <source>
        <strain evidence="1">cv. G1812</strain>
    </source>
</reference>
<reference evidence="1" key="3">
    <citation type="submission" date="2022-06" db="UniProtKB">
        <authorList>
            <consortium name="EnsemblPlants"/>
        </authorList>
    </citation>
    <scope>IDENTIFICATION</scope>
</reference>
<reference evidence="2" key="1">
    <citation type="journal article" date="2013" name="Nature">
        <title>Draft genome of the wheat A-genome progenitor Triticum urartu.</title>
        <authorList>
            <person name="Ling H.Q."/>
            <person name="Zhao S."/>
            <person name="Liu D."/>
            <person name="Wang J."/>
            <person name="Sun H."/>
            <person name="Zhang C."/>
            <person name="Fan H."/>
            <person name="Li D."/>
            <person name="Dong L."/>
            <person name="Tao Y."/>
            <person name="Gao C."/>
            <person name="Wu H."/>
            <person name="Li Y."/>
            <person name="Cui Y."/>
            <person name="Guo X."/>
            <person name="Zheng S."/>
            <person name="Wang B."/>
            <person name="Yu K."/>
            <person name="Liang Q."/>
            <person name="Yang W."/>
            <person name="Lou X."/>
            <person name="Chen J."/>
            <person name="Feng M."/>
            <person name="Jian J."/>
            <person name="Zhang X."/>
            <person name="Luo G."/>
            <person name="Jiang Y."/>
            <person name="Liu J."/>
            <person name="Wang Z."/>
            <person name="Sha Y."/>
            <person name="Zhang B."/>
            <person name="Wu H."/>
            <person name="Tang D."/>
            <person name="Shen Q."/>
            <person name="Xue P."/>
            <person name="Zou S."/>
            <person name="Wang X."/>
            <person name="Liu X."/>
            <person name="Wang F."/>
            <person name="Yang Y."/>
            <person name="An X."/>
            <person name="Dong Z."/>
            <person name="Zhang K."/>
            <person name="Zhang X."/>
            <person name="Luo M.C."/>
            <person name="Dvorak J."/>
            <person name="Tong Y."/>
            <person name="Wang J."/>
            <person name="Yang H."/>
            <person name="Li Z."/>
            <person name="Wang D."/>
            <person name="Zhang A."/>
            <person name="Wang J."/>
        </authorList>
    </citation>
    <scope>NUCLEOTIDE SEQUENCE</scope>
    <source>
        <strain evidence="2">cv. G1812</strain>
    </source>
</reference>
<organism evidence="1 2">
    <name type="scientific">Triticum urartu</name>
    <name type="common">Red wild einkorn</name>
    <name type="synonym">Crithodium urartu</name>
    <dbReference type="NCBI Taxonomy" id="4572"/>
    <lineage>
        <taxon>Eukaryota</taxon>
        <taxon>Viridiplantae</taxon>
        <taxon>Streptophyta</taxon>
        <taxon>Embryophyta</taxon>
        <taxon>Tracheophyta</taxon>
        <taxon>Spermatophyta</taxon>
        <taxon>Magnoliopsida</taxon>
        <taxon>Liliopsida</taxon>
        <taxon>Poales</taxon>
        <taxon>Poaceae</taxon>
        <taxon>BOP clade</taxon>
        <taxon>Pooideae</taxon>
        <taxon>Triticodae</taxon>
        <taxon>Triticeae</taxon>
        <taxon>Triticinae</taxon>
        <taxon>Triticum</taxon>
    </lineage>
</organism>